<organism evidence="6">
    <name type="scientific">Eremomyces bilateralis CBS 781.70</name>
    <dbReference type="NCBI Taxonomy" id="1392243"/>
    <lineage>
        <taxon>Eukaryota</taxon>
        <taxon>Fungi</taxon>
        <taxon>Dikarya</taxon>
        <taxon>Ascomycota</taxon>
        <taxon>Pezizomycotina</taxon>
        <taxon>Dothideomycetes</taxon>
        <taxon>Dothideomycetes incertae sedis</taxon>
        <taxon>Eremomycetales</taxon>
        <taxon>Eremomycetaceae</taxon>
        <taxon>Eremomyces</taxon>
    </lineage>
</organism>
<proteinExistence type="inferred from homology"/>
<dbReference type="GO" id="GO:0006357">
    <property type="term" value="P:regulation of transcription by RNA polymerase II"/>
    <property type="evidence" value="ECO:0007669"/>
    <property type="project" value="InterPro"/>
</dbReference>
<sequence length="156" mass="16391">MASEDPSKAAGHINALNDIARDVPELLQAAGSAISAMTSKPPSSTNHGSDASLDTLEGRKAEFRAQSKTFFTLVKTISERLQTEAQELEDSGTLLGDAAKTETEEGVTNGGMGRFDIGVLNARASDVGKAKQNELLEEARKLLEAKVEESAGGQST</sequence>
<feature type="region of interest" description="Disordered" evidence="5">
    <location>
        <begin position="32"/>
        <end position="57"/>
    </location>
</feature>
<evidence type="ECO:0000256" key="3">
    <source>
        <dbReference type="ARBA" id="ARBA00023242"/>
    </source>
</evidence>
<evidence type="ECO:0000313" key="7">
    <source>
        <dbReference type="Proteomes" id="UP000504638"/>
    </source>
</evidence>
<dbReference type="OrthoDB" id="5418434at2759"/>
<comment type="function">
    <text evidence="4">Component of the Mediator complex, a coactivator involved in the regulated transcription of nearly all RNA polymerase II-dependent genes. Mediator functions as a bridge to convey information from gene-specific regulatory proteins to the basal RNA polymerase II transcription machinery. Mediator is recruited to promoters by direct interactions with regulatory proteins and serves as a scaffold for the assembly of a functional pre-initiation complex with RNA polymerase II and the general transcription factors.</text>
</comment>
<dbReference type="GO" id="GO:0003712">
    <property type="term" value="F:transcription coregulator activity"/>
    <property type="evidence" value="ECO:0007669"/>
    <property type="project" value="InterPro"/>
</dbReference>
<evidence type="ECO:0000256" key="1">
    <source>
        <dbReference type="ARBA" id="ARBA00004123"/>
    </source>
</evidence>
<evidence type="ECO:0000256" key="4">
    <source>
        <dbReference type="RuleBase" id="RU364147"/>
    </source>
</evidence>
<feature type="compositionally biased region" description="Polar residues" evidence="5">
    <location>
        <begin position="35"/>
        <end position="49"/>
    </location>
</feature>
<comment type="similarity">
    <text evidence="2 4">Belongs to the Mediator complex subunit 11 family.</text>
</comment>
<name>A0A6G1FXY2_9PEZI</name>
<gene>
    <name evidence="4" type="primary">MED11</name>
    <name evidence="6 8" type="ORF">P152DRAFT_515746</name>
</gene>
<keyword evidence="4" id="KW-0804">Transcription</keyword>
<reference evidence="8" key="3">
    <citation type="submission" date="2025-04" db="UniProtKB">
        <authorList>
            <consortium name="RefSeq"/>
        </authorList>
    </citation>
    <scope>IDENTIFICATION</scope>
    <source>
        <strain evidence="8">CBS 781.70</strain>
    </source>
</reference>
<keyword evidence="4" id="KW-0805">Transcription regulation</keyword>
<dbReference type="InterPro" id="IPR019404">
    <property type="entry name" value="Mediator_Med11"/>
</dbReference>
<comment type="subunit">
    <text evidence="4">Component of the Mediator complex.</text>
</comment>
<dbReference type="AlphaFoldDB" id="A0A6G1FXY2"/>
<comment type="subcellular location">
    <subcellularLocation>
        <location evidence="1 4">Nucleus</location>
    </subcellularLocation>
</comment>
<dbReference type="GO" id="GO:0016592">
    <property type="term" value="C:mediator complex"/>
    <property type="evidence" value="ECO:0007669"/>
    <property type="project" value="InterPro"/>
</dbReference>
<keyword evidence="4" id="KW-0010">Activator</keyword>
<dbReference type="Gene3D" id="1.10.287.3490">
    <property type="match status" value="1"/>
</dbReference>
<dbReference type="RefSeq" id="XP_033532203.1">
    <property type="nucleotide sequence ID" value="XM_033682914.1"/>
</dbReference>
<evidence type="ECO:0000313" key="8">
    <source>
        <dbReference type="RefSeq" id="XP_033532203.1"/>
    </source>
</evidence>
<dbReference type="EMBL" id="ML975165">
    <property type="protein sequence ID" value="KAF1810572.1"/>
    <property type="molecule type" value="Genomic_DNA"/>
</dbReference>
<feature type="region of interest" description="Disordered" evidence="5">
    <location>
        <begin position="88"/>
        <end position="113"/>
    </location>
</feature>
<evidence type="ECO:0000313" key="6">
    <source>
        <dbReference type="EMBL" id="KAF1810572.1"/>
    </source>
</evidence>
<keyword evidence="3 4" id="KW-0539">Nucleus</keyword>
<evidence type="ECO:0000256" key="5">
    <source>
        <dbReference type="SAM" id="MobiDB-lite"/>
    </source>
</evidence>
<reference evidence="8" key="2">
    <citation type="submission" date="2020-04" db="EMBL/GenBank/DDBJ databases">
        <authorList>
            <consortium name="NCBI Genome Project"/>
        </authorList>
    </citation>
    <scope>NUCLEOTIDE SEQUENCE</scope>
    <source>
        <strain evidence="8">CBS 781.70</strain>
    </source>
</reference>
<protein>
    <recommendedName>
        <fullName evidence="4">Mediator of RNA polymerase II transcription subunit 11</fullName>
    </recommendedName>
    <alternativeName>
        <fullName evidence="4">Mediator complex subunit 11</fullName>
    </alternativeName>
</protein>
<reference evidence="6 8" key="1">
    <citation type="submission" date="2020-01" db="EMBL/GenBank/DDBJ databases">
        <authorList>
            <consortium name="DOE Joint Genome Institute"/>
            <person name="Haridas S."/>
            <person name="Albert R."/>
            <person name="Binder M."/>
            <person name="Bloem J."/>
            <person name="Labutti K."/>
            <person name="Salamov A."/>
            <person name="Andreopoulos B."/>
            <person name="Baker S.E."/>
            <person name="Barry K."/>
            <person name="Bills G."/>
            <person name="Bluhm B.H."/>
            <person name="Cannon C."/>
            <person name="Castanera R."/>
            <person name="Culley D.E."/>
            <person name="Daum C."/>
            <person name="Ezra D."/>
            <person name="Gonzalez J.B."/>
            <person name="Henrissat B."/>
            <person name="Kuo A."/>
            <person name="Liang C."/>
            <person name="Lipzen A."/>
            <person name="Lutzoni F."/>
            <person name="Magnuson J."/>
            <person name="Mondo S."/>
            <person name="Nolan M."/>
            <person name="Ohm R."/>
            <person name="Pangilinan J."/>
            <person name="Park H.-J."/>
            <person name="Ramirez L."/>
            <person name="Alfaro M."/>
            <person name="Sun H."/>
            <person name="Tritt A."/>
            <person name="Yoshinaga Y."/>
            <person name="Zwiers L.-H."/>
            <person name="Turgeon B.G."/>
            <person name="Goodwin S.B."/>
            <person name="Spatafora J.W."/>
            <person name="Crous P.W."/>
            <person name="Grigoriev I.V."/>
        </authorList>
    </citation>
    <scope>NUCLEOTIDE SEQUENCE</scope>
    <source>
        <strain evidence="6 8">CBS 781.70</strain>
    </source>
</reference>
<keyword evidence="7" id="KW-1185">Reference proteome</keyword>
<accession>A0A6G1FXY2</accession>
<dbReference type="Pfam" id="PF10280">
    <property type="entry name" value="Med11"/>
    <property type="match status" value="1"/>
</dbReference>
<dbReference type="Proteomes" id="UP000504638">
    <property type="component" value="Unplaced"/>
</dbReference>
<evidence type="ECO:0000256" key="2">
    <source>
        <dbReference type="ARBA" id="ARBA00008186"/>
    </source>
</evidence>